<keyword evidence="2" id="KW-0813">Transport</keyword>
<gene>
    <name evidence="10" type="ORF">HKI87_13g73150</name>
</gene>
<dbReference type="AlphaFoldDB" id="A0AAX4PHN0"/>
<dbReference type="Proteomes" id="UP001472866">
    <property type="component" value="Chromosome 13"/>
</dbReference>
<feature type="transmembrane region" description="Helical" evidence="9">
    <location>
        <begin position="202"/>
        <end position="223"/>
    </location>
</feature>
<evidence type="ECO:0000256" key="8">
    <source>
        <dbReference type="SAM" id="MobiDB-lite"/>
    </source>
</evidence>
<evidence type="ECO:0000256" key="9">
    <source>
        <dbReference type="SAM" id="Phobius"/>
    </source>
</evidence>
<keyword evidence="6 9" id="KW-0472">Membrane</keyword>
<evidence type="ECO:0000256" key="1">
    <source>
        <dbReference type="ARBA" id="ARBA00004141"/>
    </source>
</evidence>
<sequence>MDAIELGMGVATGLLKGELPTMDVIALLMSRLLGSAIVLMSCIIKLPQIMAILRSKSAEGLSLASFETELIAYTLTFAYGLHFGLPFTGYGEAIIMSAQDVLLLALIYKHAKIPMSHVAMYTSFYCGGLAVLLSGKLGDDIMRVLSGASFVTIVFARLPQIYANFSAKNTGQLSIFSYIITVCGGSVRIFTSVTDNAGITMVVGYCVSTTLNLIIALQILYYGGSKKAPVKGKGKAQAVKKKATPARASKKKTPAKKKVEDSEDDESSSEEEPQVRRRLRKKRA</sequence>
<dbReference type="InterPro" id="IPR016817">
    <property type="entry name" value="MannP-dilichol_defect-1"/>
</dbReference>
<dbReference type="Gene3D" id="1.20.1280.290">
    <property type="match status" value="2"/>
</dbReference>
<evidence type="ECO:0000256" key="7">
    <source>
        <dbReference type="ARBA" id="ARBA00038475"/>
    </source>
</evidence>
<keyword evidence="11" id="KW-1185">Reference proteome</keyword>
<feature type="transmembrane region" description="Helical" evidence="9">
    <location>
        <begin position="24"/>
        <end position="46"/>
    </location>
</feature>
<accession>A0AAX4PHN0</accession>
<dbReference type="SMART" id="SM00679">
    <property type="entry name" value="CTNS"/>
    <property type="match status" value="2"/>
</dbReference>
<evidence type="ECO:0000256" key="5">
    <source>
        <dbReference type="ARBA" id="ARBA00022989"/>
    </source>
</evidence>
<organism evidence="10 11">
    <name type="scientific">Chloropicon roscoffensis</name>
    <dbReference type="NCBI Taxonomy" id="1461544"/>
    <lineage>
        <taxon>Eukaryota</taxon>
        <taxon>Viridiplantae</taxon>
        <taxon>Chlorophyta</taxon>
        <taxon>Chloropicophyceae</taxon>
        <taxon>Chloropicales</taxon>
        <taxon>Chloropicaceae</taxon>
        <taxon>Chloropicon</taxon>
    </lineage>
</organism>
<dbReference type="GO" id="GO:0016020">
    <property type="term" value="C:membrane"/>
    <property type="evidence" value="ECO:0007669"/>
    <property type="project" value="UniProtKB-SubCell"/>
</dbReference>
<proteinExistence type="inferred from homology"/>
<feature type="region of interest" description="Disordered" evidence="8">
    <location>
        <begin position="226"/>
        <end position="284"/>
    </location>
</feature>
<feature type="transmembrane region" description="Helical" evidence="9">
    <location>
        <begin position="87"/>
        <end position="106"/>
    </location>
</feature>
<comment type="similarity">
    <text evidence="7">Belongs to the MPDU1 (TC 2.A.43.3) family.</text>
</comment>
<evidence type="ECO:0000256" key="2">
    <source>
        <dbReference type="ARBA" id="ARBA00022448"/>
    </source>
</evidence>
<evidence type="ECO:0000313" key="10">
    <source>
        <dbReference type="EMBL" id="WZN65753.1"/>
    </source>
</evidence>
<name>A0AAX4PHN0_9CHLO</name>
<evidence type="ECO:0000256" key="4">
    <source>
        <dbReference type="ARBA" id="ARBA00022737"/>
    </source>
</evidence>
<dbReference type="PANTHER" id="PTHR12226:SF2">
    <property type="entry name" value="MANNOSE-P-DOLICHOL UTILIZATION DEFECT 1 PROTEIN"/>
    <property type="match status" value="1"/>
</dbReference>
<evidence type="ECO:0000313" key="11">
    <source>
        <dbReference type="Proteomes" id="UP001472866"/>
    </source>
</evidence>
<dbReference type="Pfam" id="PF04193">
    <property type="entry name" value="PQ-loop"/>
    <property type="match status" value="2"/>
</dbReference>
<keyword evidence="5 9" id="KW-1133">Transmembrane helix</keyword>
<keyword evidence="3 9" id="KW-0812">Transmembrane</keyword>
<feature type="transmembrane region" description="Helical" evidence="9">
    <location>
        <begin position="118"/>
        <end position="135"/>
    </location>
</feature>
<dbReference type="PANTHER" id="PTHR12226">
    <property type="entry name" value="MANNOSE-P-DOLICHOL UTILIZATION DEFECT 1 LEC35 -RELATED"/>
    <property type="match status" value="1"/>
</dbReference>
<dbReference type="InterPro" id="IPR006603">
    <property type="entry name" value="PQ-loop_rpt"/>
</dbReference>
<evidence type="ECO:0000256" key="3">
    <source>
        <dbReference type="ARBA" id="ARBA00022692"/>
    </source>
</evidence>
<feature type="transmembrane region" description="Helical" evidence="9">
    <location>
        <begin position="170"/>
        <end position="190"/>
    </location>
</feature>
<comment type="subcellular location">
    <subcellularLocation>
        <location evidence="1">Membrane</location>
        <topology evidence="1">Multi-pass membrane protein</topology>
    </subcellularLocation>
</comment>
<dbReference type="EMBL" id="CP151513">
    <property type="protein sequence ID" value="WZN65753.1"/>
    <property type="molecule type" value="Genomic_DNA"/>
</dbReference>
<feature type="compositionally biased region" description="Basic residues" evidence="8">
    <location>
        <begin position="228"/>
        <end position="256"/>
    </location>
</feature>
<protein>
    <submittedName>
        <fullName evidence="10">Mannose-P-dolichol utilization defect 1 protein</fullName>
    </submittedName>
</protein>
<reference evidence="10 11" key="1">
    <citation type="submission" date="2024-03" db="EMBL/GenBank/DDBJ databases">
        <title>Complete genome sequence of the green alga Chloropicon roscoffensis RCC1871.</title>
        <authorList>
            <person name="Lemieux C."/>
            <person name="Pombert J.-F."/>
            <person name="Otis C."/>
            <person name="Turmel M."/>
        </authorList>
    </citation>
    <scope>NUCLEOTIDE SEQUENCE [LARGE SCALE GENOMIC DNA]</scope>
    <source>
        <strain evidence="10 11">RCC1871</strain>
    </source>
</reference>
<evidence type="ECO:0000256" key="6">
    <source>
        <dbReference type="ARBA" id="ARBA00023136"/>
    </source>
</evidence>
<keyword evidence="4" id="KW-0677">Repeat</keyword>
<feature type="compositionally biased region" description="Acidic residues" evidence="8">
    <location>
        <begin position="261"/>
        <end position="272"/>
    </location>
</feature>